<name>W4K8H9_HETIT</name>
<sequence length="52" mass="6097">MVFIYYSAYYSQPYNLFQMSSFITTIDISSSISQGFRIDILNHVLFLLISFT</sequence>
<dbReference type="Proteomes" id="UP000030671">
    <property type="component" value="Unassembled WGS sequence"/>
</dbReference>
<dbReference type="InParanoid" id="W4K8H9"/>
<dbReference type="HOGENOM" id="CLU_3087504_0_0_1"/>
<organism evidence="1 2">
    <name type="scientific">Heterobasidion irregulare (strain TC 32-1)</name>
    <dbReference type="NCBI Taxonomy" id="747525"/>
    <lineage>
        <taxon>Eukaryota</taxon>
        <taxon>Fungi</taxon>
        <taxon>Dikarya</taxon>
        <taxon>Basidiomycota</taxon>
        <taxon>Agaricomycotina</taxon>
        <taxon>Agaricomycetes</taxon>
        <taxon>Russulales</taxon>
        <taxon>Bondarzewiaceae</taxon>
        <taxon>Heterobasidion</taxon>
        <taxon>Heterobasidion annosum species complex</taxon>
    </lineage>
</organism>
<dbReference type="EMBL" id="KI925458">
    <property type="protein sequence ID" value="ETW82059.1"/>
    <property type="molecule type" value="Genomic_DNA"/>
</dbReference>
<dbReference type="KEGG" id="hir:HETIRDRAFT_168976"/>
<keyword evidence="2" id="KW-1185">Reference proteome</keyword>
<dbReference type="RefSeq" id="XP_009546635.1">
    <property type="nucleotide sequence ID" value="XM_009548340.1"/>
</dbReference>
<protein>
    <submittedName>
        <fullName evidence="1">Uncharacterized protein</fullName>
    </submittedName>
</protein>
<dbReference type="GeneID" id="20668195"/>
<evidence type="ECO:0000313" key="1">
    <source>
        <dbReference type="EMBL" id="ETW82059.1"/>
    </source>
</evidence>
<proteinExistence type="predicted"/>
<accession>W4K8H9</accession>
<reference evidence="1 2" key="1">
    <citation type="journal article" date="2012" name="New Phytol.">
        <title>Insight into trade-off between wood decay and parasitism from the genome of a fungal forest pathogen.</title>
        <authorList>
            <person name="Olson A."/>
            <person name="Aerts A."/>
            <person name="Asiegbu F."/>
            <person name="Belbahri L."/>
            <person name="Bouzid O."/>
            <person name="Broberg A."/>
            <person name="Canback B."/>
            <person name="Coutinho P.M."/>
            <person name="Cullen D."/>
            <person name="Dalman K."/>
            <person name="Deflorio G."/>
            <person name="van Diepen L.T."/>
            <person name="Dunand C."/>
            <person name="Duplessis S."/>
            <person name="Durling M."/>
            <person name="Gonthier P."/>
            <person name="Grimwood J."/>
            <person name="Fossdal C.G."/>
            <person name="Hansson D."/>
            <person name="Henrissat B."/>
            <person name="Hietala A."/>
            <person name="Himmelstrand K."/>
            <person name="Hoffmeister D."/>
            <person name="Hogberg N."/>
            <person name="James T.Y."/>
            <person name="Karlsson M."/>
            <person name="Kohler A."/>
            <person name="Kues U."/>
            <person name="Lee Y.H."/>
            <person name="Lin Y.C."/>
            <person name="Lind M."/>
            <person name="Lindquist E."/>
            <person name="Lombard V."/>
            <person name="Lucas S."/>
            <person name="Lunden K."/>
            <person name="Morin E."/>
            <person name="Murat C."/>
            <person name="Park J."/>
            <person name="Raffaello T."/>
            <person name="Rouze P."/>
            <person name="Salamov A."/>
            <person name="Schmutz J."/>
            <person name="Solheim H."/>
            <person name="Stahlberg J."/>
            <person name="Velez H."/>
            <person name="de Vries R.P."/>
            <person name="Wiebenga A."/>
            <person name="Woodward S."/>
            <person name="Yakovlev I."/>
            <person name="Garbelotto M."/>
            <person name="Martin F."/>
            <person name="Grigoriev I.V."/>
            <person name="Stenlid J."/>
        </authorList>
    </citation>
    <scope>NUCLEOTIDE SEQUENCE [LARGE SCALE GENOMIC DNA]</scope>
    <source>
        <strain evidence="1 2">TC 32-1</strain>
    </source>
</reference>
<evidence type="ECO:0000313" key="2">
    <source>
        <dbReference type="Proteomes" id="UP000030671"/>
    </source>
</evidence>
<gene>
    <name evidence="1" type="ORF">HETIRDRAFT_168976</name>
</gene>
<dbReference type="AlphaFoldDB" id="W4K8H9"/>